<comment type="caution">
    <text evidence="12">The sequence shown here is derived from an EMBL/GenBank/DDBJ whole genome shotgun (WGS) entry which is preliminary data.</text>
</comment>
<keyword evidence="5 9" id="KW-0997">Cell inner membrane</keyword>
<feature type="domain" description="AprE-like beta-barrel" evidence="11">
    <location>
        <begin position="343"/>
        <end position="436"/>
    </location>
</feature>
<dbReference type="PANTHER" id="PTHR30386">
    <property type="entry name" value="MEMBRANE FUSION SUBUNIT OF EMRAB-TOLC MULTIDRUG EFFLUX PUMP"/>
    <property type="match status" value="1"/>
</dbReference>
<protein>
    <recommendedName>
        <fullName evidence="9">Membrane fusion protein (MFP) family protein</fullName>
    </recommendedName>
</protein>
<name>A0A7W8P6F4_9BURK</name>
<evidence type="ECO:0000313" key="12">
    <source>
        <dbReference type="EMBL" id="MBB5403393.1"/>
    </source>
</evidence>
<dbReference type="Pfam" id="PF26002">
    <property type="entry name" value="Beta-barrel_AprE"/>
    <property type="match status" value="1"/>
</dbReference>
<dbReference type="EMBL" id="JACHDE010000013">
    <property type="protein sequence ID" value="MBB5403393.1"/>
    <property type="molecule type" value="Genomic_DNA"/>
</dbReference>
<dbReference type="InterPro" id="IPR058982">
    <property type="entry name" value="Beta-barrel_AprE"/>
</dbReference>
<evidence type="ECO:0000256" key="6">
    <source>
        <dbReference type="ARBA" id="ARBA00022692"/>
    </source>
</evidence>
<evidence type="ECO:0000313" key="13">
    <source>
        <dbReference type="Proteomes" id="UP000592820"/>
    </source>
</evidence>
<evidence type="ECO:0000256" key="1">
    <source>
        <dbReference type="ARBA" id="ARBA00004377"/>
    </source>
</evidence>
<evidence type="ECO:0000256" key="2">
    <source>
        <dbReference type="ARBA" id="ARBA00009477"/>
    </source>
</evidence>
<organism evidence="12 13">
    <name type="scientific">Paraburkholderia youngii</name>
    <dbReference type="NCBI Taxonomy" id="2782701"/>
    <lineage>
        <taxon>Bacteria</taxon>
        <taxon>Pseudomonadati</taxon>
        <taxon>Pseudomonadota</taxon>
        <taxon>Betaproteobacteria</taxon>
        <taxon>Burkholderiales</taxon>
        <taxon>Burkholderiaceae</taxon>
        <taxon>Paraburkholderia</taxon>
    </lineage>
</organism>
<dbReference type="GO" id="GO:0015031">
    <property type="term" value="P:protein transport"/>
    <property type="evidence" value="ECO:0007669"/>
    <property type="project" value="InterPro"/>
</dbReference>
<keyword evidence="7 9" id="KW-1133">Transmembrane helix</keyword>
<dbReference type="PRINTS" id="PR01490">
    <property type="entry name" value="RTXTOXIND"/>
</dbReference>
<dbReference type="InterPro" id="IPR058781">
    <property type="entry name" value="HH_AprE-like"/>
</dbReference>
<dbReference type="Pfam" id="PF25994">
    <property type="entry name" value="HH_AprE"/>
    <property type="match status" value="1"/>
</dbReference>
<comment type="similarity">
    <text evidence="2 9">Belongs to the membrane fusion protein (MFP) (TC 8.A.1) family.</text>
</comment>
<sequence length="459" mass="49939">MKASNLVANAVKKTKRWLQSTEDNQADCLPLPRKLIVNGCLGIALGIAAVGGWAALAPLSGAVIAEGVVQTDGERKTVQHQEGGIVKEILVNDGDAVKAGQTLLVLDNVRPGAALAALEVQLDAEEAKIARLSAERDLKKAPVFPERLTDQRDDARVAELLRHEMALFTARKRALFDQLSLLQMELGQTRQEIALSQQVVTTASRGHALSEQQLHTNEQLLKEGFVAETKVVDLRRAEAESLSRVHSGSAELVRANQKRTDIELKISSLKNDYSKAASDELKEATSKAFQLADEIRPAKDLSTRTQITAPVAGVIVGLNVHTVGAVIGPRESIVDIVPENTPLVIEAKIKPDHIREIALQSAADVRLTAYNSRITPILEGKVIYIAADTLVDKDTRQPFYTARIEVSPAALRKANSIAKKEVVLGPGLHAEVFIQTYARSALDYLLEPMKDGIRKSMRD</sequence>
<dbReference type="PANTHER" id="PTHR30386:SF17">
    <property type="entry name" value="ALKALINE PROTEASE SECRETION PROTEIN APRE"/>
    <property type="match status" value="1"/>
</dbReference>
<feature type="transmembrane region" description="Helical" evidence="9">
    <location>
        <begin position="35"/>
        <end position="56"/>
    </location>
</feature>
<dbReference type="Gene3D" id="2.40.50.100">
    <property type="match status" value="1"/>
</dbReference>
<evidence type="ECO:0000256" key="5">
    <source>
        <dbReference type="ARBA" id="ARBA00022519"/>
    </source>
</evidence>
<evidence type="ECO:0000256" key="3">
    <source>
        <dbReference type="ARBA" id="ARBA00022448"/>
    </source>
</evidence>
<evidence type="ECO:0000259" key="11">
    <source>
        <dbReference type="Pfam" id="PF26002"/>
    </source>
</evidence>
<keyword evidence="3 9" id="KW-0813">Transport</keyword>
<dbReference type="GeneID" id="301106156"/>
<dbReference type="AlphaFoldDB" id="A0A7W8P6F4"/>
<evidence type="ECO:0000256" key="8">
    <source>
        <dbReference type="ARBA" id="ARBA00023136"/>
    </source>
</evidence>
<dbReference type="InterPro" id="IPR010129">
    <property type="entry name" value="T1SS_HlyD"/>
</dbReference>
<dbReference type="RefSeq" id="WP_309235055.1">
    <property type="nucleotide sequence ID" value="NZ_JAALDK010000002.1"/>
</dbReference>
<keyword evidence="4 9" id="KW-1003">Cell membrane</keyword>
<accession>A0A7W8P6F4</accession>
<dbReference type="NCBIfam" id="TIGR01843">
    <property type="entry name" value="type_I_hlyD"/>
    <property type="match status" value="1"/>
</dbReference>
<dbReference type="SUPFAM" id="SSF111369">
    <property type="entry name" value="HlyD-like secretion proteins"/>
    <property type="match status" value="1"/>
</dbReference>
<comment type="subcellular location">
    <subcellularLocation>
        <location evidence="1 9">Cell inner membrane</location>
        <topology evidence="1 9">Single-pass membrane protein</topology>
    </subcellularLocation>
</comment>
<evidence type="ECO:0000259" key="10">
    <source>
        <dbReference type="Pfam" id="PF25994"/>
    </source>
</evidence>
<keyword evidence="8 9" id="KW-0472">Membrane</keyword>
<evidence type="ECO:0000256" key="4">
    <source>
        <dbReference type="ARBA" id="ARBA00022475"/>
    </source>
</evidence>
<feature type="domain" description="AprE-like long alpha-helical hairpin" evidence="10">
    <location>
        <begin position="113"/>
        <end position="300"/>
    </location>
</feature>
<dbReference type="GO" id="GO:0005886">
    <property type="term" value="C:plasma membrane"/>
    <property type="evidence" value="ECO:0007669"/>
    <property type="project" value="UniProtKB-SubCell"/>
</dbReference>
<gene>
    <name evidence="12" type="ORF">HDG41_005481</name>
</gene>
<proteinExistence type="inferred from homology"/>
<evidence type="ECO:0000256" key="9">
    <source>
        <dbReference type="RuleBase" id="RU365093"/>
    </source>
</evidence>
<keyword evidence="6 9" id="KW-0812">Transmembrane</keyword>
<evidence type="ECO:0000256" key="7">
    <source>
        <dbReference type="ARBA" id="ARBA00022989"/>
    </source>
</evidence>
<dbReference type="InterPro" id="IPR050739">
    <property type="entry name" value="MFP"/>
</dbReference>
<reference evidence="12 13" key="1">
    <citation type="submission" date="2020-08" db="EMBL/GenBank/DDBJ databases">
        <title>Genomic Encyclopedia of Type Strains, Phase IV (KMG-V): Genome sequencing to study the core and pangenomes of soil and plant-associated prokaryotes.</title>
        <authorList>
            <person name="Whitman W."/>
        </authorList>
    </citation>
    <scope>NUCLEOTIDE SEQUENCE [LARGE SCALE GENOMIC DNA]</scope>
    <source>
        <strain evidence="12 13">JPY162</strain>
    </source>
</reference>
<dbReference type="Proteomes" id="UP000592820">
    <property type="component" value="Unassembled WGS sequence"/>
</dbReference>